<gene>
    <name evidence="1" type="ORF">CAUJ_LOCUS11095</name>
</gene>
<reference evidence="1" key="1">
    <citation type="submission" date="2020-10" db="EMBL/GenBank/DDBJ databases">
        <authorList>
            <person name="Kikuchi T."/>
        </authorList>
    </citation>
    <scope>NUCLEOTIDE SEQUENCE</scope>
    <source>
        <strain evidence="1">NKZ352</strain>
    </source>
</reference>
<evidence type="ECO:0000313" key="1">
    <source>
        <dbReference type="EMBL" id="CAD6195176.1"/>
    </source>
</evidence>
<dbReference type="AlphaFoldDB" id="A0A8S1HEL8"/>
<organism evidence="1 2">
    <name type="scientific">Caenorhabditis auriculariae</name>
    <dbReference type="NCBI Taxonomy" id="2777116"/>
    <lineage>
        <taxon>Eukaryota</taxon>
        <taxon>Metazoa</taxon>
        <taxon>Ecdysozoa</taxon>
        <taxon>Nematoda</taxon>
        <taxon>Chromadorea</taxon>
        <taxon>Rhabditida</taxon>
        <taxon>Rhabditina</taxon>
        <taxon>Rhabditomorpha</taxon>
        <taxon>Rhabditoidea</taxon>
        <taxon>Rhabditidae</taxon>
        <taxon>Peloderinae</taxon>
        <taxon>Caenorhabditis</taxon>
    </lineage>
</organism>
<name>A0A8S1HEL8_9PELO</name>
<evidence type="ECO:0000313" key="2">
    <source>
        <dbReference type="Proteomes" id="UP000835052"/>
    </source>
</evidence>
<protein>
    <submittedName>
        <fullName evidence="1">Uncharacterized protein</fullName>
    </submittedName>
</protein>
<accession>A0A8S1HEL8</accession>
<keyword evidence="2" id="KW-1185">Reference proteome</keyword>
<proteinExistence type="predicted"/>
<dbReference type="EMBL" id="CAJGYM010000052">
    <property type="protein sequence ID" value="CAD6195176.1"/>
    <property type="molecule type" value="Genomic_DNA"/>
</dbReference>
<sequence>MSDRGDYFEILEPEASAPFLAQDMALLRSSTNSSPSSPIVFETFNPTVEMFNRWSNLFKTCPRCEQKYDGIYRDPYSDAGGRWMCGVCFCQLKKKITSLTHPINSYHRVNLRTSEKLDLQAQTQTRRKYGGKCTECESWVPNLRICTDCRRTVRVEPTEERPYDKIKRTFIELASQAVCSDCFLDGLHSGHTGITLFNLLEKSSEGIVGRKRTEKRKPNVESLEEPMGRMTVSEMEDAEGLIKKLNMGQEELEEPMKNLNVSEEEEVEAPMIRLNVSLEEEADETEDANNNH</sequence>
<dbReference type="Proteomes" id="UP000835052">
    <property type="component" value="Unassembled WGS sequence"/>
</dbReference>
<comment type="caution">
    <text evidence="1">The sequence shown here is derived from an EMBL/GenBank/DDBJ whole genome shotgun (WGS) entry which is preliminary data.</text>
</comment>